<dbReference type="GO" id="GO:0003995">
    <property type="term" value="F:acyl-CoA dehydrogenase activity"/>
    <property type="evidence" value="ECO:0007669"/>
    <property type="project" value="TreeGrafter"/>
</dbReference>
<name>A0A917E3Q2_9SPHN</name>
<evidence type="ECO:0000313" key="5">
    <source>
        <dbReference type="EMBL" id="GGD98211.1"/>
    </source>
</evidence>
<dbReference type="Proteomes" id="UP000635071">
    <property type="component" value="Unassembled WGS sequence"/>
</dbReference>
<keyword evidence="2" id="KW-0274">FAD</keyword>
<dbReference type="AlphaFoldDB" id="A0A917E3Q2"/>
<dbReference type="Gene3D" id="1.10.540.10">
    <property type="entry name" value="Acyl-CoA dehydrogenase/oxidase, N-terminal domain"/>
    <property type="match status" value="1"/>
</dbReference>
<organism evidence="5 6">
    <name type="scientific">Sandarakinorhabdus glacialis</name>
    <dbReference type="NCBI Taxonomy" id="1614636"/>
    <lineage>
        <taxon>Bacteria</taxon>
        <taxon>Pseudomonadati</taxon>
        <taxon>Pseudomonadota</taxon>
        <taxon>Alphaproteobacteria</taxon>
        <taxon>Sphingomonadales</taxon>
        <taxon>Sphingosinicellaceae</taxon>
        <taxon>Sandarakinorhabdus</taxon>
    </lineage>
</organism>
<keyword evidence="6" id="KW-1185">Reference proteome</keyword>
<proteinExistence type="predicted"/>
<evidence type="ECO:0000259" key="4">
    <source>
        <dbReference type="Pfam" id="PF00441"/>
    </source>
</evidence>
<dbReference type="SUPFAM" id="SSF47203">
    <property type="entry name" value="Acyl-CoA dehydrogenase C-terminal domain-like"/>
    <property type="match status" value="1"/>
</dbReference>
<evidence type="ECO:0000256" key="1">
    <source>
        <dbReference type="ARBA" id="ARBA00022630"/>
    </source>
</evidence>
<dbReference type="EMBL" id="BMJM01000001">
    <property type="protein sequence ID" value="GGD98211.1"/>
    <property type="molecule type" value="Genomic_DNA"/>
</dbReference>
<keyword evidence="3" id="KW-0560">Oxidoreductase</keyword>
<gene>
    <name evidence="5" type="ORF">GCM10011529_00310</name>
</gene>
<dbReference type="PANTHER" id="PTHR43884:SF20">
    <property type="entry name" value="ACYL-COA DEHYDROGENASE FADE28"/>
    <property type="match status" value="1"/>
</dbReference>
<reference evidence="5" key="1">
    <citation type="journal article" date="2014" name="Int. J. Syst. Evol. Microbiol.">
        <title>Complete genome sequence of Corynebacterium casei LMG S-19264T (=DSM 44701T), isolated from a smear-ripened cheese.</title>
        <authorList>
            <consortium name="US DOE Joint Genome Institute (JGI-PGF)"/>
            <person name="Walter F."/>
            <person name="Albersmeier A."/>
            <person name="Kalinowski J."/>
            <person name="Ruckert C."/>
        </authorList>
    </citation>
    <scope>NUCLEOTIDE SEQUENCE</scope>
    <source>
        <strain evidence="5">CGMCC 1.15519</strain>
    </source>
</reference>
<sequence>MSQMRQQITEAAEALFADTPDWARLAEAGFPLLLVPEDVGGTGGGIGGDWGDAFAVLRVAGANALPHPLGEAMLAAHLLARADITQPPGLTVIGSGGGQWQGDRFTGWVAAVPWGRDADHVLAAIDTGADDPVMLLLPRPTTVTPGQSPAGEPRDRLDYVATSGLALGNADHSLYGAFLRTAQSSGALDAALTLAIDHVNARIQFGKPLSKLQAVQQSLAVLAQECAATAIAGAAAAQALDRGQGAMEMMAAKLRTNMAIHKGVALAHQVHGAIGFTQDYPLHRLTRRLMGWRSEFGGDRWAELLGAATMLETGQTLWTDITRRSDQ</sequence>
<feature type="domain" description="Acyl-CoA dehydrogenase/oxidase C-terminal" evidence="4">
    <location>
        <begin position="179"/>
        <end position="291"/>
    </location>
</feature>
<dbReference type="RefSeq" id="WP_188760884.1">
    <property type="nucleotide sequence ID" value="NZ_BMJM01000001.1"/>
</dbReference>
<evidence type="ECO:0000313" key="6">
    <source>
        <dbReference type="Proteomes" id="UP000635071"/>
    </source>
</evidence>
<dbReference type="InterPro" id="IPR036250">
    <property type="entry name" value="AcylCo_DH-like_C"/>
</dbReference>
<evidence type="ECO:0000256" key="2">
    <source>
        <dbReference type="ARBA" id="ARBA00022827"/>
    </source>
</evidence>
<dbReference type="PANTHER" id="PTHR43884">
    <property type="entry name" value="ACYL-COA DEHYDROGENASE"/>
    <property type="match status" value="1"/>
</dbReference>
<reference evidence="5" key="2">
    <citation type="submission" date="2020-09" db="EMBL/GenBank/DDBJ databases">
        <authorList>
            <person name="Sun Q."/>
            <person name="Zhou Y."/>
        </authorList>
    </citation>
    <scope>NUCLEOTIDE SEQUENCE</scope>
    <source>
        <strain evidence="5">CGMCC 1.15519</strain>
    </source>
</reference>
<protein>
    <submittedName>
        <fullName evidence="5">Acyl-CoA dehydrogenase</fullName>
    </submittedName>
</protein>
<dbReference type="InterPro" id="IPR009075">
    <property type="entry name" value="AcylCo_DH/oxidase_C"/>
</dbReference>
<dbReference type="InterPro" id="IPR037069">
    <property type="entry name" value="AcylCoA_DH/ox_N_sf"/>
</dbReference>
<accession>A0A917E3Q2</accession>
<evidence type="ECO:0000256" key="3">
    <source>
        <dbReference type="ARBA" id="ARBA00023002"/>
    </source>
</evidence>
<comment type="caution">
    <text evidence="5">The sequence shown here is derived from an EMBL/GenBank/DDBJ whole genome shotgun (WGS) entry which is preliminary data.</text>
</comment>
<dbReference type="Pfam" id="PF00441">
    <property type="entry name" value="Acyl-CoA_dh_1"/>
    <property type="match status" value="1"/>
</dbReference>
<dbReference type="GO" id="GO:0050660">
    <property type="term" value="F:flavin adenine dinucleotide binding"/>
    <property type="evidence" value="ECO:0007669"/>
    <property type="project" value="InterPro"/>
</dbReference>
<dbReference type="Gene3D" id="1.20.140.10">
    <property type="entry name" value="Butyryl-CoA Dehydrogenase, subunit A, domain 3"/>
    <property type="match status" value="1"/>
</dbReference>
<keyword evidence="1" id="KW-0285">Flavoprotein</keyword>